<dbReference type="PRINTS" id="PR00081">
    <property type="entry name" value="GDHRDH"/>
</dbReference>
<dbReference type="Pfam" id="PF00106">
    <property type="entry name" value="adh_short"/>
    <property type="match status" value="1"/>
</dbReference>
<dbReference type="AlphaFoldDB" id="A0AAP2D7F8"/>
<dbReference type="Proteomes" id="UP001319180">
    <property type="component" value="Unassembled WGS sequence"/>
</dbReference>
<organism evidence="4 5">
    <name type="scientific">Dawidia soli</name>
    <dbReference type="NCBI Taxonomy" id="2782352"/>
    <lineage>
        <taxon>Bacteria</taxon>
        <taxon>Pseudomonadati</taxon>
        <taxon>Bacteroidota</taxon>
        <taxon>Cytophagia</taxon>
        <taxon>Cytophagales</taxon>
        <taxon>Chryseotaleaceae</taxon>
        <taxon>Dawidia</taxon>
    </lineage>
</organism>
<comment type="caution">
    <text evidence="4">The sequence shown here is derived from an EMBL/GenBank/DDBJ whole genome shotgun (WGS) entry which is preliminary data.</text>
</comment>
<evidence type="ECO:0000256" key="3">
    <source>
        <dbReference type="RuleBase" id="RU000363"/>
    </source>
</evidence>
<dbReference type="SUPFAM" id="SSF51735">
    <property type="entry name" value="NAD(P)-binding Rossmann-fold domains"/>
    <property type="match status" value="1"/>
</dbReference>
<reference evidence="4 5" key="1">
    <citation type="submission" date="2021-05" db="EMBL/GenBank/DDBJ databases">
        <title>A Polyphasic approach of four new species of the genus Ohtaekwangia: Ohtaekwangia histidinii sp. nov., Ohtaekwangia cretensis sp. nov., Ohtaekwangia indiensis sp. nov., Ohtaekwangia reichenbachii sp. nov. from diverse environment.</title>
        <authorList>
            <person name="Octaviana S."/>
        </authorList>
    </citation>
    <scope>NUCLEOTIDE SEQUENCE [LARGE SCALE GENOMIC DNA]</scope>
    <source>
        <strain evidence="4 5">PWU37</strain>
    </source>
</reference>
<dbReference type="InterPro" id="IPR036291">
    <property type="entry name" value="NAD(P)-bd_dom_sf"/>
</dbReference>
<evidence type="ECO:0000313" key="4">
    <source>
        <dbReference type="EMBL" id="MBT1686806.1"/>
    </source>
</evidence>
<evidence type="ECO:0000313" key="5">
    <source>
        <dbReference type="Proteomes" id="UP001319180"/>
    </source>
</evidence>
<evidence type="ECO:0000256" key="1">
    <source>
        <dbReference type="ARBA" id="ARBA00006484"/>
    </source>
</evidence>
<dbReference type="InterPro" id="IPR002347">
    <property type="entry name" value="SDR_fam"/>
</dbReference>
<comment type="similarity">
    <text evidence="1 3">Belongs to the short-chain dehydrogenases/reductases (SDR) family.</text>
</comment>
<sequence>MKTVFITGTSTGLGRAAALYFANEGWQVAATLRSPEKETELQKNPNIRVIPLDVTDPVQAQRAAAAAIDAFGRIDVVVNNAGNGIYGALELVPEGSIDDQYAVNVRGVINVIRAFLPHFRANHGGMFINISSYMGFLTAVPLGSLYNMSKFALEGLTEGLYYELKPHNIHLRLIQAGGFASDFVSKINLPTSDTIRDYDAVNARLNKVFDSVKTKSIPLTQPLAIVEQIYAVATGANQQFRTPVGQDTASLIAMRNSLPLAEYLEKVDAMFA</sequence>
<dbReference type="Gene3D" id="3.40.50.720">
    <property type="entry name" value="NAD(P)-binding Rossmann-like Domain"/>
    <property type="match status" value="1"/>
</dbReference>
<keyword evidence="5" id="KW-1185">Reference proteome</keyword>
<dbReference type="EMBL" id="JAHESC010000011">
    <property type="protein sequence ID" value="MBT1686806.1"/>
    <property type="molecule type" value="Genomic_DNA"/>
</dbReference>
<gene>
    <name evidence="4" type="ORF">KK078_09570</name>
</gene>
<dbReference type="RefSeq" id="WP_254090043.1">
    <property type="nucleotide sequence ID" value="NZ_JAHESC010000011.1"/>
</dbReference>
<dbReference type="GO" id="GO:0016491">
    <property type="term" value="F:oxidoreductase activity"/>
    <property type="evidence" value="ECO:0007669"/>
    <property type="project" value="UniProtKB-KW"/>
</dbReference>
<proteinExistence type="inferred from homology"/>
<accession>A0AAP2D7F8</accession>
<evidence type="ECO:0000256" key="2">
    <source>
        <dbReference type="ARBA" id="ARBA00023002"/>
    </source>
</evidence>
<name>A0AAP2D7F8_9BACT</name>
<dbReference type="InterPro" id="IPR051911">
    <property type="entry name" value="SDR_oxidoreductase"/>
</dbReference>
<protein>
    <submittedName>
        <fullName evidence="4">SDR family NAD(P)-dependent oxidoreductase</fullName>
    </submittedName>
</protein>
<dbReference type="PANTHER" id="PTHR43976">
    <property type="entry name" value="SHORT CHAIN DEHYDROGENASE"/>
    <property type="match status" value="1"/>
</dbReference>
<keyword evidence="2" id="KW-0560">Oxidoreductase</keyword>
<dbReference type="PANTHER" id="PTHR43976:SF16">
    <property type="entry name" value="SHORT-CHAIN DEHYDROGENASE_REDUCTASE FAMILY PROTEIN"/>
    <property type="match status" value="1"/>
</dbReference>
<dbReference type="PRINTS" id="PR00080">
    <property type="entry name" value="SDRFAMILY"/>
</dbReference>